<feature type="binding site" description="axial binding residue" evidence="8">
    <location>
        <position position="402"/>
    </location>
    <ligand>
        <name>heme</name>
        <dbReference type="ChEBI" id="CHEBI:30413"/>
    </ligand>
    <ligandPart>
        <name>Fe</name>
        <dbReference type="ChEBI" id="CHEBI:18248"/>
    </ligandPart>
</feature>
<evidence type="ECO:0000256" key="8">
    <source>
        <dbReference type="PIRSR" id="PIRSR602403-1"/>
    </source>
</evidence>
<comment type="similarity">
    <text evidence="2">Belongs to the cytochrome P450 family.</text>
</comment>
<feature type="transmembrane region" description="Helical" evidence="9">
    <location>
        <begin position="21"/>
        <end position="44"/>
    </location>
</feature>
<evidence type="ECO:0000256" key="3">
    <source>
        <dbReference type="ARBA" id="ARBA00022617"/>
    </source>
</evidence>
<evidence type="ECO:0000256" key="9">
    <source>
        <dbReference type="SAM" id="Phobius"/>
    </source>
</evidence>
<gene>
    <name evidence="10" type="ORF">FE257_006547</name>
</gene>
<sequence>MEALFNEVSSCIEEYPLLKQFGIYGAIATAFALYGISLVIYRLYFHPLAGFPGPSIAAATGWYEFYYDVVKSGQYIYKIEEMHKKYGPIIRINPYEIVINDPDFYNDVYVAGNTRQTNIWPRYRTGMGYDGSHTMTEGHELHRRRRKPLEPFFSRLGIDKMEPMIIDESKLLNDRLTGLKGSGNVVRLDHVFTAFAGDMIGRICSESPPDMMNNPEFAKDCQEKVQRNSRSSIFRYIINSDMPESERETERLSKEAMILFGGGTTTTARTLSIMCYYIIANPHMRARLGEELKGPMANYPHQLPTWQELERLPYLQGMVKEGLRLSYGAMRRLPRISPDVPLVYKQWSIPAGVPVGMAAYSLHTDPETYPEPLKFIPERWLGNYDPKMNRNWVPFTRGSRNCLGINLAYAEMYWALAVMFRPNAPRFELFQTDESDIALSVDFSMPLPKLDSRGLRITIH</sequence>
<dbReference type="CDD" id="cd11062">
    <property type="entry name" value="CYP58-like"/>
    <property type="match status" value="1"/>
</dbReference>
<evidence type="ECO:0000313" key="11">
    <source>
        <dbReference type="Proteomes" id="UP001194746"/>
    </source>
</evidence>
<dbReference type="GO" id="GO:0004497">
    <property type="term" value="F:monooxygenase activity"/>
    <property type="evidence" value="ECO:0007669"/>
    <property type="project" value="UniProtKB-KW"/>
</dbReference>
<keyword evidence="9" id="KW-1133">Transmembrane helix</keyword>
<dbReference type="EMBL" id="VCAU01000003">
    <property type="protein sequence ID" value="KAF9894659.1"/>
    <property type="molecule type" value="Genomic_DNA"/>
</dbReference>
<dbReference type="GO" id="GO:0016705">
    <property type="term" value="F:oxidoreductase activity, acting on paired donors, with incorporation or reduction of molecular oxygen"/>
    <property type="evidence" value="ECO:0007669"/>
    <property type="project" value="InterPro"/>
</dbReference>
<accession>A0AAD4GY91</accession>
<comment type="cofactor">
    <cofactor evidence="1 8">
        <name>heme</name>
        <dbReference type="ChEBI" id="CHEBI:30413"/>
    </cofactor>
</comment>
<keyword evidence="6 8" id="KW-0408">Iron</keyword>
<evidence type="ECO:0000256" key="6">
    <source>
        <dbReference type="ARBA" id="ARBA00023004"/>
    </source>
</evidence>
<reference evidence="10" key="1">
    <citation type="journal article" date="2019" name="Beilstein J. Org. Chem.">
        <title>Nanangenines: drimane sesquiterpenoids as the dominant metabolite cohort of a novel Australian fungus, Aspergillus nanangensis.</title>
        <authorList>
            <person name="Lacey H.J."/>
            <person name="Gilchrist C.L.M."/>
            <person name="Crombie A."/>
            <person name="Kalaitzis J.A."/>
            <person name="Vuong D."/>
            <person name="Rutledge P.J."/>
            <person name="Turner P."/>
            <person name="Pitt J.I."/>
            <person name="Lacey E."/>
            <person name="Chooi Y.H."/>
            <person name="Piggott A.M."/>
        </authorList>
    </citation>
    <scope>NUCLEOTIDE SEQUENCE</scope>
    <source>
        <strain evidence="10">MST-FP2251</strain>
    </source>
</reference>
<evidence type="ECO:0000256" key="1">
    <source>
        <dbReference type="ARBA" id="ARBA00001971"/>
    </source>
</evidence>
<evidence type="ECO:0000256" key="4">
    <source>
        <dbReference type="ARBA" id="ARBA00022723"/>
    </source>
</evidence>
<dbReference type="PANTHER" id="PTHR24305:SF157">
    <property type="entry name" value="N-ACETYLTRYPTOPHAN 6-HYDROXYLASE IVOC-RELATED"/>
    <property type="match status" value="1"/>
</dbReference>
<dbReference type="InterPro" id="IPR001128">
    <property type="entry name" value="Cyt_P450"/>
</dbReference>
<dbReference type="AlphaFoldDB" id="A0AAD4GY91"/>
<keyword evidence="5" id="KW-0560">Oxidoreductase</keyword>
<dbReference type="InterPro" id="IPR050121">
    <property type="entry name" value="Cytochrome_P450_monoxygenase"/>
</dbReference>
<keyword evidence="9" id="KW-0472">Membrane</keyword>
<reference evidence="10" key="2">
    <citation type="submission" date="2020-02" db="EMBL/GenBank/DDBJ databases">
        <authorList>
            <person name="Gilchrist C.L.M."/>
            <person name="Chooi Y.-H."/>
        </authorList>
    </citation>
    <scope>NUCLEOTIDE SEQUENCE</scope>
    <source>
        <strain evidence="10">MST-FP2251</strain>
    </source>
</reference>
<dbReference type="PRINTS" id="PR00465">
    <property type="entry name" value="EP450IV"/>
</dbReference>
<evidence type="ECO:0000256" key="5">
    <source>
        <dbReference type="ARBA" id="ARBA00023002"/>
    </source>
</evidence>
<dbReference type="InterPro" id="IPR002403">
    <property type="entry name" value="Cyt_P450_E_grp-IV"/>
</dbReference>
<evidence type="ECO:0008006" key="12">
    <source>
        <dbReference type="Google" id="ProtNLM"/>
    </source>
</evidence>
<keyword evidence="4 8" id="KW-0479">Metal-binding</keyword>
<keyword evidence="9" id="KW-0812">Transmembrane</keyword>
<dbReference type="GO" id="GO:0020037">
    <property type="term" value="F:heme binding"/>
    <property type="evidence" value="ECO:0007669"/>
    <property type="project" value="InterPro"/>
</dbReference>
<name>A0AAD4GY91_ASPNN</name>
<dbReference type="Gene3D" id="1.10.630.10">
    <property type="entry name" value="Cytochrome P450"/>
    <property type="match status" value="1"/>
</dbReference>
<keyword evidence="11" id="KW-1185">Reference proteome</keyword>
<evidence type="ECO:0000313" key="10">
    <source>
        <dbReference type="EMBL" id="KAF9894659.1"/>
    </source>
</evidence>
<keyword evidence="7" id="KW-0503">Monooxygenase</keyword>
<protein>
    <recommendedName>
        <fullName evidence="12">Cytochrome P450</fullName>
    </recommendedName>
</protein>
<dbReference type="PRINTS" id="PR00385">
    <property type="entry name" value="P450"/>
</dbReference>
<keyword evidence="3 8" id="KW-0349">Heme</keyword>
<dbReference type="Proteomes" id="UP001194746">
    <property type="component" value="Unassembled WGS sequence"/>
</dbReference>
<comment type="caution">
    <text evidence="10">The sequence shown here is derived from an EMBL/GenBank/DDBJ whole genome shotgun (WGS) entry which is preliminary data.</text>
</comment>
<dbReference type="SUPFAM" id="SSF48264">
    <property type="entry name" value="Cytochrome P450"/>
    <property type="match status" value="1"/>
</dbReference>
<dbReference type="GO" id="GO:0005506">
    <property type="term" value="F:iron ion binding"/>
    <property type="evidence" value="ECO:0007669"/>
    <property type="project" value="InterPro"/>
</dbReference>
<evidence type="ECO:0000256" key="7">
    <source>
        <dbReference type="ARBA" id="ARBA00023033"/>
    </source>
</evidence>
<dbReference type="InterPro" id="IPR036396">
    <property type="entry name" value="Cyt_P450_sf"/>
</dbReference>
<dbReference type="PANTHER" id="PTHR24305">
    <property type="entry name" value="CYTOCHROME P450"/>
    <property type="match status" value="1"/>
</dbReference>
<proteinExistence type="inferred from homology"/>
<organism evidence="10 11">
    <name type="scientific">Aspergillus nanangensis</name>
    <dbReference type="NCBI Taxonomy" id="2582783"/>
    <lineage>
        <taxon>Eukaryota</taxon>
        <taxon>Fungi</taxon>
        <taxon>Dikarya</taxon>
        <taxon>Ascomycota</taxon>
        <taxon>Pezizomycotina</taxon>
        <taxon>Eurotiomycetes</taxon>
        <taxon>Eurotiomycetidae</taxon>
        <taxon>Eurotiales</taxon>
        <taxon>Aspergillaceae</taxon>
        <taxon>Aspergillus</taxon>
        <taxon>Aspergillus subgen. Circumdati</taxon>
    </lineage>
</organism>
<evidence type="ECO:0000256" key="2">
    <source>
        <dbReference type="ARBA" id="ARBA00010617"/>
    </source>
</evidence>
<dbReference type="Pfam" id="PF00067">
    <property type="entry name" value="p450"/>
    <property type="match status" value="1"/>
</dbReference>